<dbReference type="Pfam" id="PF13921">
    <property type="entry name" value="Myb_DNA-bind_6"/>
    <property type="match status" value="1"/>
</dbReference>
<dbReference type="InParanoid" id="A2G7E0"/>
<feature type="domain" description="HTH myb-type" evidence="2">
    <location>
        <begin position="68"/>
        <end position="115"/>
    </location>
</feature>
<dbReference type="InterPro" id="IPR009057">
    <property type="entry name" value="Homeodomain-like_sf"/>
</dbReference>
<dbReference type="VEuPathDB" id="TrichDB:TVAG_012760"/>
<dbReference type="SUPFAM" id="SSF46689">
    <property type="entry name" value="Homeodomain-like"/>
    <property type="match status" value="1"/>
</dbReference>
<reference evidence="3" key="1">
    <citation type="submission" date="2006-10" db="EMBL/GenBank/DDBJ databases">
        <authorList>
            <person name="Amadeo P."/>
            <person name="Zhao Q."/>
            <person name="Wortman J."/>
            <person name="Fraser-Liggett C."/>
            <person name="Carlton J."/>
        </authorList>
    </citation>
    <scope>NUCLEOTIDE SEQUENCE</scope>
    <source>
        <strain evidence="3">G3</strain>
    </source>
</reference>
<keyword evidence="3" id="KW-0238">DNA-binding</keyword>
<keyword evidence="4" id="KW-1185">Reference proteome</keyword>
<accession>A2G7E0</accession>
<dbReference type="SMART" id="SM00717">
    <property type="entry name" value="SANT"/>
    <property type="match status" value="2"/>
</dbReference>
<dbReference type="PROSITE" id="PS50090">
    <property type="entry name" value="MYB_LIKE"/>
    <property type="match status" value="2"/>
</dbReference>
<feature type="domain" description="Myb-like" evidence="1">
    <location>
        <begin position="8"/>
        <end position="60"/>
    </location>
</feature>
<dbReference type="Gene3D" id="1.10.10.60">
    <property type="entry name" value="Homeodomain-like"/>
    <property type="match status" value="2"/>
</dbReference>
<dbReference type="CDD" id="cd00167">
    <property type="entry name" value="SANT"/>
    <property type="match status" value="2"/>
</dbReference>
<dbReference type="GO" id="GO:0006355">
    <property type="term" value="P:regulation of DNA-templated transcription"/>
    <property type="evidence" value="ECO:0000318"/>
    <property type="project" value="GO_Central"/>
</dbReference>
<evidence type="ECO:0000313" key="4">
    <source>
        <dbReference type="Proteomes" id="UP000001542"/>
    </source>
</evidence>
<dbReference type="InterPro" id="IPR050560">
    <property type="entry name" value="MYB_TF"/>
</dbReference>
<dbReference type="GO" id="GO:0005634">
    <property type="term" value="C:nucleus"/>
    <property type="evidence" value="ECO:0000318"/>
    <property type="project" value="GO_Central"/>
</dbReference>
<dbReference type="GO" id="GO:0000981">
    <property type="term" value="F:DNA-binding transcription factor activity, RNA polymerase II-specific"/>
    <property type="evidence" value="ECO:0000318"/>
    <property type="project" value="GO_Central"/>
</dbReference>
<dbReference type="GO" id="GO:0000978">
    <property type="term" value="F:RNA polymerase II cis-regulatory region sequence-specific DNA binding"/>
    <property type="evidence" value="ECO:0000318"/>
    <property type="project" value="GO_Central"/>
</dbReference>
<dbReference type="AlphaFoldDB" id="A2G7E0"/>
<dbReference type="InterPro" id="IPR017930">
    <property type="entry name" value="Myb_dom"/>
</dbReference>
<dbReference type="SMR" id="A2G7E0"/>
<dbReference type="Proteomes" id="UP000001542">
    <property type="component" value="Unassembled WGS sequence"/>
</dbReference>
<name>A2G7E0_TRIV3</name>
<dbReference type="PANTHER" id="PTHR45614:SF299">
    <property type="entry name" value="MYB-LIKE DNA-BINDING DOMAIN CONTAINING PROTEIN"/>
    <property type="match status" value="1"/>
</dbReference>
<dbReference type="InterPro" id="IPR001005">
    <property type="entry name" value="SANT/Myb"/>
</dbReference>
<dbReference type="RefSeq" id="XP_001299856.1">
    <property type="nucleotide sequence ID" value="XM_001299855.1"/>
</dbReference>
<dbReference type="KEGG" id="tva:4744577"/>
<proteinExistence type="predicted"/>
<evidence type="ECO:0000313" key="3">
    <source>
        <dbReference type="EMBL" id="EAX86926.1"/>
    </source>
</evidence>
<dbReference type="VEuPathDB" id="TrichDB:TVAGG3_0436690"/>
<dbReference type="STRING" id="5722.A2G7E0"/>
<organism evidence="3 4">
    <name type="scientific">Trichomonas vaginalis (strain ATCC PRA-98 / G3)</name>
    <dbReference type="NCBI Taxonomy" id="412133"/>
    <lineage>
        <taxon>Eukaryota</taxon>
        <taxon>Metamonada</taxon>
        <taxon>Parabasalia</taxon>
        <taxon>Trichomonadida</taxon>
        <taxon>Trichomonadidae</taxon>
        <taxon>Trichomonas</taxon>
    </lineage>
</organism>
<gene>
    <name evidence="3" type="ORF">TVAG_012760</name>
</gene>
<dbReference type="eggNOG" id="KOG0048">
    <property type="taxonomic scope" value="Eukaryota"/>
</dbReference>
<feature type="domain" description="Myb-like" evidence="1">
    <location>
        <begin position="61"/>
        <end position="111"/>
    </location>
</feature>
<dbReference type="EMBL" id="DS114545">
    <property type="protein sequence ID" value="EAX86926.1"/>
    <property type="molecule type" value="Genomic_DNA"/>
</dbReference>
<dbReference type="PANTHER" id="PTHR45614">
    <property type="entry name" value="MYB PROTEIN-RELATED"/>
    <property type="match status" value="1"/>
</dbReference>
<dbReference type="PROSITE" id="PS51294">
    <property type="entry name" value="HTH_MYB"/>
    <property type="match status" value="2"/>
</dbReference>
<dbReference type="OrthoDB" id="2143914at2759"/>
<reference evidence="3" key="2">
    <citation type="journal article" date="2007" name="Science">
        <title>Draft genome sequence of the sexually transmitted pathogen Trichomonas vaginalis.</title>
        <authorList>
            <person name="Carlton J.M."/>
            <person name="Hirt R.P."/>
            <person name="Silva J.C."/>
            <person name="Delcher A.L."/>
            <person name="Schatz M."/>
            <person name="Zhao Q."/>
            <person name="Wortman J.R."/>
            <person name="Bidwell S.L."/>
            <person name="Alsmark U.C.M."/>
            <person name="Besteiro S."/>
            <person name="Sicheritz-Ponten T."/>
            <person name="Noel C.J."/>
            <person name="Dacks J.B."/>
            <person name="Foster P.G."/>
            <person name="Simillion C."/>
            <person name="Van de Peer Y."/>
            <person name="Miranda-Saavedra D."/>
            <person name="Barton G.J."/>
            <person name="Westrop G.D."/>
            <person name="Mueller S."/>
            <person name="Dessi D."/>
            <person name="Fiori P.L."/>
            <person name="Ren Q."/>
            <person name="Paulsen I."/>
            <person name="Zhang H."/>
            <person name="Bastida-Corcuera F.D."/>
            <person name="Simoes-Barbosa A."/>
            <person name="Brown M.T."/>
            <person name="Hayes R.D."/>
            <person name="Mukherjee M."/>
            <person name="Okumura C.Y."/>
            <person name="Schneider R."/>
            <person name="Smith A.J."/>
            <person name="Vanacova S."/>
            <person name="Villalvazo M."/>
            <person name="Haas B.J."/>
            <person name="Pertea M."/>
            <person name="Feldblyum T.V."/>
            <person name="Utterback T.R."/>
            <person name="Shu C.L."/>
            <person name="Osoegawa K."/>
            <person name="de Jong P.J."/>
            <person name="Hrdy I."/>
            <person name="Horvathova L."/>
            <person name="Zubacova Z."/>
            <person name="Dolezal P."/>
            <person name="Malik S.B."/>
            <person name="Logsdon J.M. Jr."/>
            <person name="Henze K."/>
            <person name="Gupta A."/>
            <person name="Wang C.C."/>
            <person name="Dunne R.L."/>
            <person name="Upcroft J.A."/>
            <person name="Upcroft P."/>
            <person name="White O."/>
            <person name="Salzberg S.L."/>
            <person name="Tang P."/>
            <person name="Chiu C.-H."/>
            <person name="Lee Y.-S."/>
            <person name="Embley T.M."/>
            <person name="Coombs G.H."/>
            <person name="Mottram J.C."/>
            <person name="Tachezy J."/>
            <person name="Fraser-Liggett C.M."/>
            <person name="Johnson P.J."/>
        </authorList>
    </citation>
    <scope>NUCLEOTIDE SEQUENCE [LARGE SCALE GENOMIC DNA]</scope>
    <source>
        <strain evidence="3">G3</strain>
    </source>
</reference>
<evidence type="ECO:0000259" key="2">
    <source>
        <dbReference type="PROSITE" id="PS51294"/>
    </source>
</evidence>
<protein>
    <submittedName>
        <fullName evidence="3">Myb-like DNA-binding domain containing protein</fullName>
    </submittedName>
</protein>
<sequence>MSEKKLRSNHTPKAKWSYKEDQRLIEAIKKYGFIKWNEIAKIVGGSRNGKQCRERWRFALSPDINNSPWNAEEDALLIKLYEKYGNKWSTIARFLDGRSAIKVKNRLKTLTKNQSMDCDSNSNDESPKTTALQIQADPLKIYDTAFDFNTFDTSYEVFPDNLNIE</sequence>
<evidence type="ECO:0000259" key="1">
    <source>
        <dbReference type="PROSITE" id="PS50090"/>
    </source>
</evidence>
<feature type="domain" description="HTH myb-type" evidence="2">
    <location>
        <begin position="8"/>
        <end position="64"/>
    </location>
</feature>